<evidence type="ECO:0000313" key="6">
    <source>
        <dbReference type="EMBL" id="KAF6823986.1"/>
    </source>
</evidence>
<keyword evidence="2 5" id="KW-0812">Transmembrane</keyword>
<name>A0A8H6K3W4_9PEZI</name>
<evidence type="ECO:0000256" key="4">
    <source>
        <dbReference type="ARBA" id="ARBA00023136"/>
    </source>
</evidence>
<reference evidence="6" key="1">
    <citation type="journal article" date="2020" name="Phytopathology">
        <title>Genome Sequence Resources of Colletotrichum truncatum, C. plurivorum, C. musicola, and C. sojae: Four Species Pathogenic to Soybean (Glycine max).</title>
        <authorList>
            <person name="Rogerio F."/>
            <person name="Boufleur T.R."/>
            <person name="Ciampi-Guillardi M."/>
            <person name="Sukno S.A."/>
            <person name="Thon M.R."/>
            <person name="Massola Junior N.S."/>
            <person name="Baroncelli R."/>
        </authorList>
    </citation>
    <scope>NUCLEOTIDE SEQUENCE</scope>
    <source>
        <strain evidence="6">LFN0074</strain>
    </source>
</reference>
<dbReference type="Proteomes" id="UP000639643">
    <property type="component" value="Unassembled WGS sequence"/>
</dbReference>
<evidence type="ECO:0008006" key="8">
    <source>
        <dbReference type="Google" id="ProtNLM"/>
    </source>
</evidence>
<keyword evidence="3 5" id="KW-1133">Transmembrane helix</keyword>
<evidence type="ECO:0000313" key="7">
    <source>
        <dbReference type="Proteomes" id="UP000639643"/>
    </source>
</evidence>
<dbReference type="InterPro" id="IPR002523">
    <property type="entry name" value="MgTranspt_CorA/ZnTranspt_ZntB"/>
</dbReference>
<proteinExistence type="predicted"/>
<feature type="transmembrane region" description="Helical" evidence="5">
    <location>
        <begin position="144"/>
        <end position="169"/>
    </location>
</feature>
<dbReference type="Pfam" id="PF01544">
    <property type="entry name" value="CorA"/>
    <property type="match status" value="1"/>
</dbReference>
<evidence type="ECO:0000256" key="1">
    <source>
        <dbReference type="ARBA" id="ARBA00004141"/>
    </source>
</evidence>
<keyword evidence="7" id="KW-1185">Reference proteome</keyword>
<evidence type="ECO:0000256" key="5">
    <source>
        <dbReference type="SAM" id="Phobius"/>
    </source>
</evidence>
<dbReference type="GO" id="GO:0016020">
    <property type="term" value="C:membrane"/>
    <property type="evidence" value="ECO:0007669"/>
    <property type="project" value="UniProtKB-SubCell"/>
</dbReference>
<accession>A0A8H6K3W4</accession>
<dbReference type="Gene3D" id="1.20.58.340">
    <property type="entry name" value="Magnesium transport protein CorA, transmembrane region"/>
    <property type="match status" value="1"/>
</dbReference>
<feature type="transmembrane region" description="Helical" evidence="5">
    <location>
        <begin position="181"/>
        <end position="202"/>
    </location>
</feature>
<comment type="subcellular location">
    <subcellularLocation>
        <location evidence="1">Membrane</location>
        <topology evidence="1">Multi-pass membrane protein</topology>
    </subcellularLocation>
</comment>
<dbReference type="InterPro" id="IPR045863">
    <property type="entry name" value="CorA_TM1_TM2"/>
</dbReference>
<sequence length="273" mass="31124">MVKHEIAKLFATMSALRDYDPRREPSQQAGDEEDDPVEQWLVTNHLKNGLETWRSQLLKMRQHAEELPARCWLNHEPDFRNRVEEAGQRIKERLEQILLDYQEMIRECEMGMQGATLATSLAHTKANIDIALSTKKDGSQMKSIALLTMVFLPATFVTSMFSMTFFQWIPDNSTQTVSPYIWIYFVATVGLTFMTVGSWYLFANTKRAPMNGETDLEQGHGTSLRKRLSDLSTFTTKTFSSQSTGILSIKKGTGNREEFSLEDRAVVPVNGQK</sequence>
<dbReference type="EMBL" id="WIGM01000483">
    <property type="protein sequence ID" value="KAF6823986.1"/>
    <property type="molecule type" value="Genomic_DNA"/>
</dbReference>
<dbReference type="SUPFAM" id="SSF144083">
    <property type="entry name" value="Magnesium transport protein CorA, transmembrane region"/>
    <property type="match status" value="1"/>
</dbReference>
<keyword evidence="4 5" id="KW-0472">Membrane</keyword>
<organism evidence="6 7">
    <name type="scientific">Colletotrichum musicola</name>
    <dbReference type="NCBI Taxonomy" id="2175873"/>
    <lineage>
        <taxon>Eukaryota</taxon>
        <taxon>Fungi</taxon>
        <taxon>Dikarya</taxon>
        <taxon>Ascomycota</taxon>
        <taxon>Pezizomycotina</taxon>
        <taxon>Sordariomycetes</taxon>
        <taxon>Hypocreomycetidae</taxon>
        <taxon>Glomerellales</taxon>
        <taxon>Glomerellaceae</taxon>
        <taxon>Colletotrichum</taxon>
        <taxon>Colletotrichum orchidearum species complex</taxon>
    </lineage>
</organism>
<evidence type="ECO:0000256" key="3">
    <source>
        <dbReference type="ARBA" id="ARBA00022989"/>
    </source>
</evidence>
<dbReference type="OrthoDB" id="3561681at2759"/>
<dbReference type="GO" id="GO:0046873">
    <property type="term" value="F:metal ion transmembrane transporter activity"/>
    <property type="evidence" value="ECO:0007669"/>
    <property type="project" value="InterPro"/>
</dbReference>
<dbReference type="AlphaFoldDB" id="A0A8H6K3W4"/>
<evidence type="ECO:0000256" key="2">
    <source>
        <dbReference type="ARBA" id="ARBA00022692"/>
    </source>
</evidence>
<protein>
    <recommendedName>
        <fullName evidence="8">CorA-like Mg2+ transporter</fullName>
    </recommendedName>
</protein>
<gene>
    <name evidence="6" type="ORF">CMUS01_10448</name>
</gene>
<comment type="caution">
    <text evidence="6">The sequence shown here is derived from an EMBL/GenBank/DDBJ whole genome shotgun (WGS) entry which is preliminary data.</text>
</comment>